<dbReference type="STRING" id="155417.A0A4Q4T7B0"/>
<evidence type="ECO:0000256" key="1">
    <source>
        <dbReference type="SAM" id="MobiDB-lite"/>
    </source>
</evidence>
<comment type="caution">
    <text evidence="2">The sequence shown here is derived from an EMBL/GenBank/DDBJ whole genome shotgun (WGS) entry which is preliminary data.</text>
</comment>
<evidence type="ECO:0000313" key="2">
    <source>
        <dbReference type="EMBL" id="RYO99746.1"/>
    </source>
</evidence>
<accession>A0A4Q4T7B0</accession>
<keyword evidence="3" id="KW-1185">Reference proteome</keyword>
<protein>
    <submittedName>
        <fullName evidence="2">Uncharacterized protein</fullName>
    </submittedName>
</protein>
<dbReference type="AlphaFoldDB" id="A0A4Q4T7B0"/>
<dbReference type="EMBL" id="QJNU01000408">
    <property type="protein sequence ID" value="RYO99746.1"/>
    <property type="molecule type" value="Genomic_DNA"/>
</dbReference>
<evidence type="ECO:0000313" key="3">
    <source>
        <dbReference type="Proteomes" id="UP000293360"/>
    </source>
</evidence>
<reference evidence="2 3" key="1">
    <citation type="submission" date="2018-06" db="EMBL/GenBank/DDBJ databases">
        <title>Complete Genomes of Monosporascus.</title>
        <authorList>
            <person name="Robinson A.J."/>
            <person name="Natvig D.O."/>
        </authorList>
    </citation>
    <scope>NUCLEOTIDE SEQUENCE [LARGE SCALE GENOMIC DNA]</scope>
    <source>
        <strain evidence="2 3">CBS 110550</strain>
    </source>
</reference>
<feature type="region of interest" description="Disordered" evidence="1">
    <location>
        <begin position="142"/>
        <end position="175"/>
    </location>
</feature>
<dbReference type="OrthoDB" id="10250282at2759"/>
<name>A0A4Q4T7B0_9PEZI</name>
<gene>
    <name evidence="2" type="ORF">DL764_006734</name>
</gene>
<feature type="region of interest" description="Disordered" evidence="1">
    <location>
        <begin position="221"/>
        <end position="240"/>
    </location>
</feature>
<sequence length="240" mass="26582">MIRFRKVEIIPKSKTGEMNIWNKEHRDSATRQASMITEFKASGRKDLSSIPEDDVGWIPLVLGNPSSTHRRINILELGSLTRWTEIRKRNHLIDQGPHAHLNRDAVALAREELGKRGTELMSDVQRGKGAVGKVVRKVSKRSLRGKRGYDSDPSTPGFELQNLSSPGPSGGGVAHRHAPFPGEDLADECVVGQAVPEEGEDAVFVDDESPLGTELVVDFEDVELEDRTAPPRPKLQKKQD</sequence>
<proteinExistence type="predicted"/>
<dbReference type="Proteomes" id="UP000293360">
    <property type="component" value="Unassembled WGS sequence"/>
</dbReference>
<organism evidence="2 3">
    <name type="scientific">Monosporascus ibericus</name>
    <dbReference type="NCBI Taxonomy" id="155417"/>
    <lineage>
        <taxon>Eukaryota</taxon>
        <taxon>Fungi</taxon>
        <taxon>Dikarya</taxon>
        <taxon>Ascomycota</taxon>
        <taxon>Pezizomycotina</taxon>
        <taxon>Sordariomycetes</taxon>
        <taxon>Xylariomycetidae</taxon>
        <taxon>Xylariales</taxon>
        <taxon>Xylariales incertae sedis</taxon>
        <taxon>Monosporascus</taxon>
    </lineage>
</organism>